<evidence type="ECO:0000313" key="2">
    <source>
        <dbReference type="Proteomes" id="UP000037267"/>
    </source>
</evidence>
<comment type="caution">
    <text evidence="1">The sequence shown here is derived from an EMBL/GenBank/DDBJ whole genome shotgun (WGS) entry which is preliminary data.</text>
</comment>
<dbReference type="Proteomes" id="UP000037267">
    <property type="component" value="Unassembled WGS sequence"/>
</dbReference>
<proteinExistence type="predicted"/>
<dbReference type="InterPro" id="IPR006482">
    <property type="entry name" value="Cas7_Csh2/Csh2"/>
</dbReference>
<dbReference type="GO" id="GO:0043571">
    <property type="term" value="P:maintenance of CRISPR repeat elements"/>
    <property type="evidence" value="ECO:0007669"/>
    <property type="project" value="InterPro"/>
</dbReference>
<organism evidence="1 2">
    <name type="scientific">Gottschalkia purinilytica</name>
    <name type="common">Clostridium purinilyticum</name>
    <dbReference type="NCBI Taxonomy" id="1503"/>
    <lineage>
        <taxon>Bacteria</taxon>
        <taxon>Bacillati</taxon>
        <taxon>Bacillota</taxon>
        <taxon>Tissierellia</taxon>
        <taxon>Tissierellales</taxon>
        <taxon>Gottschalkiaceae</taxon>
        <taxon>Gottschalkia</taxon>
    </lineage>
</organism>
<evidence type="ECO:0008006" key="3">
    <source>
        <dbReference type="Google" id="ProtNLM"/>
    </source>
</evidence>
<gene>
    <name evidence="1" type="ORF">CLPU_9c01220</name>
</gene>
<reference evidence="2" key="1">
    <citation type="submission" date="2015-07" db="EMBL/GenBank/DDBJ databases">
        <title>Draft genome sequence of the purine-degrading Gottschalkia purinilyticum DSM 1384 (formerly Clostridium purinilyticum).</title>
        <authorList>
            <person name="Poehlein A."/>
            <person name="Schiel-Bengelsdorf B."/>
            <person name="Bengelsdorf F.R."/>
            <person name="Daniel R."/>
            <person name="Duerre P."/>
        </authorList>
    </citation>
    <scope>NUCLEOTIDE SEQUENCE [LARGE SCALE GENOMIC DNA]</scope>
    <source>
        <strain evidence="2">DSM 1384</strain>
    </source>
</reference>
<dbReference type="Pfam" id="PF05107">
    <property type="entry name" value="Cas_Cas7"/>
    <property type="match status" value="1"/>
</dbReference>
<dbReference type="AlphaFoldDB" id="A0A0L0W9V1"/>
<accession>A0A0L0W9V1</accession>
<dbReference type="STRING" id="1503.CLPU_9c01220"/>
<sequence>MTIYSIEVRRRKRMIKNNRVIGIIGIRSDMANWNADFTGRPKTDTRGNIFGSDKALKYSLRKYWNDIGEKVLFFKSYTLQKGKLQPKELNERYEELFGGKVNDKTDSEEIIKKLFSTIDVMNFGATFAVSKQNISITGTVQIGQGMNKYNESEVMTHGILSPFRNSNKDEADSSTLGRQVISEEVHYFYPFTVNPQNYKNYTELIDDFEGYTKHAYELFKEGSLVGATALNTCSKAGCENEFALFIEFKEGSKSYLPSLDKYVSFEKGEEKNLIDITKIKNILEEGNILDEVDGIEIYYNPYTTDLKNDIETAKVYNIFTREIVK</sequence>
<dbReference type="EMBL" id="LGSS01000009">
    <property type="protein sequence ID" value="KNF08226.1"/>
    <property type="molecule type" value="Genomic_DNA"/>
</dbReference>
<dbReference type="PATRIC" id="fig|1503.3.peg.3403"/>
<keyword evidence="2" id="KW-1185">Reference proteome</keyword>
<evidence type="ECO:0000313" key="1">
    <source>
        <dbReference type="EMBL" id="KNF08226.1"/>
    </source>
</evidence>
<protein>
    <recommendedName>
        <fullName evidence="3">CRISPR-associated protein</fullName>
    </recommendedName>
</protein>
<name>A0A0L0W9V1_GOTPU</name>